<organism evidence="3 4">
    <name type="scientific">Arabidopsis thaliana</name>
    <name type="common">Mouse-ear cress</name>
    <dbReference type="NCBI Taxonomy" id="3702"/>
    <lineage>
        <taxon>Eukaryota</taxon>
        <taxon>Viridiplantae</taxon>
        <taxon>Streptophyta</taxon>
        <taxon>Embryophyta</taxon>
        <taxon>Tracheophyta</taxon>
        <taxon>Spermatophyta</taxon>
        <taxon>Magnoliopsida</taxon>
        <taxon>eudicotyledons</taxon>
        <taxon>Gunneridae</taxon>
        <taxon>Pentapetalae</taxon>
        <taxon>rosids</taxon>
        <taxon>malvids</taxon>
        <taxon>Brassicales</taxon>
        <taxon>Brassicaceae</taxon>
        <taxon>Camelineae</taxon>
        <taxon>Arabidopsis</taxon>
    </lineage>
</organism>
<dbReference type="SUPFAM" id="SSF52200">
    <property type="entry name" value="Toll/Interleukin receptor TIR domain"/>
    <property type="match status" value="1"/>
</dbReference>
<dbReference type="EMBL" id="CACSHJ010000088">
    <property type="protein sequence ID" value="CAA0370805.1"/>
    <property type="molecule type" value="Genomic_DNA"/>
</dbReference>
<dbReference type="PANTHER" id="PTHR32009:SF109">
    <property type="entry name" value="TOLL-INTERLEUKIN-RESISTANCE (TIR) DOMAIN FAMILY PROTEIN"/>
    <property type="match status" value="1"/>
</dbReference>
<sequence>MAIITTKAASTDEVLSDRRPQVFLSFRGADLRNNFIDHLKEAFKLNNIRYYIDELEHRGENLTILFQRIKESRIALVFFSIRYPESAWCLDELVVIMEKMKNDKLRVIPIFFKVKPEDVRGQKKSSALRYTEKVAVGEKICRNGKTL</sequence>
<accession>A0A5S9X0Z8</accession>
<name>A0A5S9X0Z8_ARATH</name>
<dbReference type="AlphaFoldDB" id="A0A5S9X0Z8"/>
<dbReference type="Gene3D" id="3.40.50.10140">
    <property type="entry name" value="Toll/interleukin-1 receptor homology (TIR) domain"/>
    <property type="match status" value="1"/>
</dbReference>
<protein>
    <recommendedName>
        <fullName evidence="2">TIR domain-containing protein</fullName>
    </recommendedName>
</protein>
<evidence type="ECO:0000256" key="1">
    <source>
        <dbReference type="ARBA" id="ARBA00023027"/>
    </source>
</evidence>
<gene>
    <name evidence="3" type="ORF">C24_LOCUS8672</name>
</gene>
<evidence type="ECO:0000313" key="3">
    <source>
        <dbReference type="EMBL" id="CAA0370805.1"/>
    </source>
</evidence>
<dbReference type="InterPro" id="IPR035897">
    <property type="entry name" value="Toll_tir_struct_dom_sf"/>
</dbReference>
<evidence type="ECO:0000313" key="4">
    <source>
        <dbReference type="Proteomes" id="UP000434276"/>
    </source>
</evidence>
<dbReference type="Proteomes" id="UP000434276">
    <property type="component" value="Unassembled WGS sequence"/>
</dbReference>
<dbReference type="PROSITE" id="PS50104">
    <property type="entry name" value="TIR"/>
    <property type="match status" value="1"/>
</dbReference>
<dbReference type="PANTHER" id="PTHR32009">
    <property type="entry name" value="TMV RESISTANCE PROTEIN N-LIKE"/>
    <property type="match status" value="1"/>
</dbReference>
<dbReference type="SMART" id="SM00255">
    <property type="entry name" value="TIR"/>
    <property type="match status" value="1"/>
</dbReference>
<reference evidence="3 4" key="1">
    <citation type="submission" date="2019-12" db="EMBL/GenBank/DDBJ databases">
        <authorList>
            <person name="Jiao W.-B."/>
            <person name="Schneeberger K."/>
        </authorList>
    </citation>
    <scope>NUCLEOTIDE SEQUENCE [LARGE SCALE GENOMIC DNA]</scope>
    <source>
        <strain evidence="4">cv. C24</strain>
    </source>
</reference>
<keyword evidence="1" id="KW-0520">NAD</keyword>
<dbReference type="Pfam" id="PF01582">
    <property type="entry name" value="TIR"/>
    <property type="match status" value="1"/>
</dbReference>
<feature type="domain" description="TIR" evidence="2">
    <location>
        <begin position="18"/>
        <end position="147"/>
    </location>
</feature>
<evidence type="ECO:0000259" key="2">
    <source>
        <dbReference type="PROSITE" id="PS50104"/>
    </source>
</evidence>
<dbReference type="ExpressionAtlas" id="A0A5S9X0Z8">
    <property type="expression patterns" value="baseline and differential"/>
</dbReference>
<dbReference type="OrthoDB" id="6160824at2759"/>
<proteinExistence type="predicted"/>
<dbReference type="GO" id="GO:0007165">
    <property type="term" value="P:signal transduction"/>
    <property type="evidence" value="ECO:0007669"/>
    <property type="project" value="InterPro"/>
</dbReference>
<dbReference type="InterPro" id="IPR000157">
    <property type="entry name" value="TIR_dom"/>
</dbReference>